<dbReference type="AlphaFoldDB" id="A0A482VIM5"/>
<accession>A0A482VIM5</accession>
<dbReference type="GO" id="GO:0008270">
    <property type="term" value="F:zinc ion binding"/>
    <property type="evidence" value="ECO:0007669"/>
    <property type="project" value="TreeGrafter"/>
</dbReference>
<evidence type="ECO:0000256" key="1">
    <source>
        <dbReference type="ARBA" id="ARBA00010136"/>
    </source>
</evidence>
<dbReference type="EMBL" id="QDEB01096352">
    <property type="protein sequence ID" value="RZC32553.1"/>
    <property type="molecule type" value="Genomic_DNA"/>
</dbReference>
<organism evidence="3 4">
    <name type="scientific">Asbolus verrucosus</name>
    <name type="common">Desert ironclad beetle</name>
    <dbReference type="NCBI Taxonomy" id="1661398"/>
    <lineage>
        <taxon>Eukaryota</taxon>
        <taxon>Metazoa</taxon>
        <taxon>Ecdysozoa</taxon>
        <taxon>Arthropoda</taxon>
        <taxon>Hexapoda</taxon>
        <taxon>Insecta</taxon>
        <taxon>Pterygota</taxon>
        <taxon>Neoptera</taxon>
        <taxon>Endopterygota</taxon>
        <taxon>Coleoptera</taxon>
        <taxon>Polyphaga</taxon>
        <taxon>Cucujiformia</taxon>
        <taxon>Tenebrionidae</taxon>
        <taxon>Pimeliinae</taxon>
        <taxon>Asbolus</taxon>
    </lineage>
</organism>
<gene>
    <name evidence="3" type="ORF">BDFB_011179</name>
</gene>
<evidence type="ECO:0000313" key="3">
    <source>
        <dbReference type="EMBL" id="RZC32553.1"/>
    </source>
</evidence>
<keyword evidence="4" id="KW-1185">Reference proteome</keyword>
<dbReference type="GO" id="GO:0005737">
    <property type="term" value="C:cytoplasm"/>
    <property type="evidence" value="ECO:0007669"/>
    <property type="project" value="TreeGrafter"/>
</dbReference>
<evidence type="ECO:0000313" key="4">
    <source>
        <dbReference type="Proteomes" id="UP000292052"/>
    </source>
</evidence>
<reference evidence="3 4" key="1">
    <citation type="submission" date="2017-03" db="EMBL/GenBank/DDBJ databases">
        <title>Genome of the blue death feigning beetle - Asbolus verrucosus.</title>
        <authorList>
            <person name="Rider S.D."/>
        </authorList>
    </citation>
    <scope>NUCLEOTIDE SEQUENCE [LARGE SCALE GENOMIC DNA]</scope>
    <source>
        <strain evidence="3">Butters</strain>
        <tissue evidence="3">Head and leg muscle</tissue>
    </source>
</reference>
<name>A0A482VIM5_ASBVE</name>
<dbReference type="Gene3D" id="1.25.50.20">
    <property type="match status" value="1"/>
</dbReference>
<dbReference type="InterPro" id="IPR024571">
    <property type="entry name" value="ERAP1-like_C_dom"/>
</dbReference>
<proteinExistence type="inferred from homology"/>
<dbReference type="STRING" id="1661398.A0A482VIM5"/>
<sequence length="233" mass="26776">YQKKILKKVSKRLGWNPNSKETHLDTLLRGLVLGRLSWLDDDSTIEEAQRRFEAHVNSSQTLPADLRSACYKTVLRAGGQDVYDTLLKLYRAADLHEEKDRISRALGAARDSDILARVLKFAISEEVRAQDTVFVIISVAMSRVGRDLAWRFFVDNWTLFNDRYKGYLLTRLVKFIAENFATETSAEEVEGFFKLHDISGTERTVQQAVETIRLNSAWLQRDTDAIRNYLTSN</sequence>
<dbReference type="GO" id="GO:0005615">
    <property type="term" value="C:extracellular space"/>
    <property type="evidence" value="ECO:0007669"/>
    <property type="project" value="TreeGrafter"/>
</dbReference>
<feature type="domain" description="ERAP1-like C-terminal" evidence="2">
    <location>
        <begin position="1"/>
        <end position="213"/>
    </location>
</feature>
<dbReference type="GO" id="GO:0043171">
    <property type="term" value="P:peptide catabolic process"/>
    <property type="evidence" value="ECO:0007669"/>
    <property type="project" value="TreeGrafter"/>
</dbReference>
<comment type="caution">
    <text evidence="3">The sequence shown here is derived from an EMBL/GenBank/DDBJ whole genome shotgun (WGS) entry which is preliminary data.</text>
</comment>
<dbReference type="Pfam" id="PF11838">
    <property type="entry name" value="ERAP1_C"/>
    <property type="match status" value="1"/>
</dbReference>
<dbReference type="GO" id="GO:0042277">
    <property type="term" value="F:peptide binding"/>
    <property type="evidence" value="ECO:0007669"/>
    <property type="project" value="TreeGrafter"/>
</dbReference>
<dbReference type="PANTHER" id="PTHR11533:SF174">
    <property type="entry name" value="PUROMYCIN-SENSITIVE AMINOPEPTIDASE-RELATED"/>
    <property type="match status" value="1"/>
</dbReference>
<dbReference type="GO" id="GO:0006508">
    <property type="term" value="P:proteolysis"/>
    <property type="evidence" value="ECO:0007669"/>
    <property type="project" value="TreeGrafter"/>
</dbReference>
<dbReference type="OrthoDB" id="275509at2759"/>
<comment type="similarity">
    <text evidence="1">Belongs to the peptidase M1 family.</text>
</comment>
<evidence type="ECO:0000259" key="2">
    <source>
        <dbReference type="Pfam" id="PF11838"/>
    </source>
</evidence>
<dbReference type="GO" id="GO:0016020">
    <property type="term" value="C:membrane"/>
    <property type="evidence" value="ECO:0007669"/>
    <property type="project" value="TreeGrafter"/>
</dbReference>
<dbReference type="Proteomes" id="UP000292052">
    <property type="component" value="Unassembled WGS sequence"/>
</dbReference>
<dbReference type="PANTHER" id="PTHR11533">
    <property type="entry name" value="PROTEASE M1 ZINC METALLOPROTEASE"/>
    <property type="match status" value="1"/>
</dbReference>
<feature type="non-terminal residue" evidence="3">
    <location>
        <position position="1"/>
    </location>
</feature>
<dbReference type="InterPro" id="IPR050344">
    <property type="entry name" value="Peptidase_M1_aminopeptidases"/>
</dbReference>
<dbReference type="GO" id="GO:0070006">
    <property type="term" value="F:metalloaminopeptidase activity"/>
    <property type="evidence" value="ECO:0007669"/>
    <property type="project" value="TreeGrafter"/>
</dbReference>
<protein>
    <submittedName>
        <fullName evidence="3">ERAP1 C domain containing protein</fullName>
    </submittedName>
</protein>